<evidence type="ECO:0000313" key="2">
    <source>
        <dbReference type="Proteomes" id="UP000269331"/>
    </source>
</evidence>
<organism evidence="1 2">
    <name type="scientific">Streptococcus ruminantium</name>
    <dbReference type="NCBI Taxonomy" id="1917441"/>
    <lineage>
        <taxon>Bacteria</taxon>
        <taxon>Bacillati</taxon>
        <taxon>Bacillota</taxon>
        <taxon>Bacilli</taxon>
        <taxon>Lactobacillales</taxon>
        <taxon>Streptococcaceae</taxon>
        <taxon>Streptococcus</taxon>
    </lineage>
</organism>
<dbReference type="KEGG" id="srq:SR187_9470"/>
<evidence type="ECO:0000313" key="1">
    <source>
        <dbReference type="EMBL" id="BBA93495.1"/>
    </source>
</evidence>
<protein>
    <submittedName>
        <fullName evidence="1">Uncharacterized protein</fullName>
    </submittedName>
</protein>
<dbReference type="Proteomes" id="UP000269331">
    <property type="component" value="Chromosome"/>
</dbReference>
<sequence>METNPIDNRKNSNFEIDYYVMKTPINTVMPAFLRVFNFLSKKKIEENPPTWTFSSI</sequence>
<dbReference type="EMBL" id="AP018400">
    <property type="protein sequence ID" value="BBA93495.1"/>
    <property type="molecule type" value="Genomic_DNA"/>
</dbReference>
<dbReference type="AlphaFoldDB" id="A0A2Z5TT46"/>
<reference evidence="1 2" key="1">
    <citation type="journal article" date="2018" name="Genome Biol. Evol.">
        <title>Complete Genome Sequence of Streptococcus ruminantium sp. nov. GUT-187T (=DSM 104980T =JCM 31869T), the Type Strain of S. ruminantium, and Comparison with Genome Sequences of Streptococcus suis Strains.</title>
        <authorList>
            <person name="Tohya M."/>
            <person name="Sekizaki T."/>
            <person name="Miyoshi-Akiyama T."/>
        </authorList>
    </citation>
    <scope>NUCLEOTIDE SEQUENCE [LARGE SCALE GENOMIC DNA]</scope>
    <source>
        <strain evidence="1 2">GUT187T</strain>
    </source>
</reference>
<name>A0A2Z5TT46_9STRE</name>
<proteinExistence type="predicted"/>
<accession>A0A2Z5TT46</accession>
<gene>
    <name evidence="1" type="ORF">SR187_9470</name>
</gene>